<dbReference type="SUPFAM" id="SSF54001">
    <property type="entry name" value="Cysteine proteinases"/>
    <property type="match status" value="1"/>
</dbReference>
<sequence>MDSELEDDSEKLSKAIPVLSDYVKGLETRVKERYLAKLSVIGVDQASIPKEQFNGECLSPIEVSDLLGYLVLETSHHTRKEFKAYKSLNAYNQMVSGFVQSITPPTTSTSLQGLAMAADSGSESSSDSEAEDSVDDDVTVTNVVKCDINKQAPLANLTTSDYQIILNPTGWLTCDIVQKAQEVVDQTNDLLGGRLNSLNYAPVQQQNNGNDCGIFAIAFACFLANGGDPRQRISPITLSTWIRTLAMPLVSSTSMGSNCFNPLMKTGITSLACFRLTLSEMVKPLSAITKSPGSNFSKKPQFSVEYLSDVRPPHALDT</sequence>
<accession>A0A2B4R9F3</accession>
<dbReference type="Proteomes" id="UP000225706">
    <property type="component" value="Unassembled WGS sequence"/>
</dbReference>
<comment type="caution">
    <text evidence="2">The sequence shown here is derived from an EMBL/GenBank/DDBJ whole genome shotgun (WGS) entry which is preliminary data.</text>
</comment>
<evidence type="ECO:0000313" key="3">
    <source>
        <dbReference type="Proteomes" id="UP000225706"/>
    </source>
</evidence>
<dbReference type="OrthoDB" id="5990296at2759"/>
<dbReference type="InterPro" id="IPR038765">
    <property type="entry name" value="Papain-like_cys_pep_sf"/>
</dbReference>
<dbReference type="EMBL" id="LSMT01000808">
    <property type="protein sequence ID" value="PFX14271.1"/>
    <property type="molecule type" value="Genomic_DNA"/>
</dbReference>
<evidence type="ECO:0000256" key="1">
    <source>
        <dbReference type="SAM" id="MobiDB-lite"/>
    </source>
</evidence>
<reference evidence="3" key="1">
    <citation type="journal article" date="2017" name="bioRxiv">
        <title>Comparative analysis of the genomes of Stylophora pistillata and Acropora digitifera provides evidence for extensive differences between species of corals.</title>
        <authorList>
            <person name="Voolstra C.R."/>
            <person name="Li Y."/>
            <person name="Liew Y.J."/>
            <person name="Baumgarten S."/>
            <person name="Zoccola D."/>
            <person name="Flot J.-F."/>
            <person name="Tambutte S."/>
            <person name="Allemand D."/>
            <person name="Aranda M."/>
        </authorList>
    </citation>
    <scope>NUCLEOTIDE SEQUENCE [LARGE SCALE GENOMIC DNA]</scope>
</reference>
<dbReference type="Gene3D" id="3.40.395.10">
    <property type="entry name" value="Adenoviral Proteinase, Chain A"/>
    <property type="match status" value="1"/>
</dbReference>
<evidence type="ECO:0000313" key="2">
    <source>
        <dbReference type="EMBL" id="PFX14271.1"/>
    </source>
</evidence>
<dbReference type="PANTHER" id="PTHR47526:SF3">
    <property type="entry name" value="PHD-TYPE DOMAIN-CONTAINING PROTEIN"/>
    <property type="match status" value="1"/>
</dbReference>
<proteinExistence type="predicted"/>
<protein>
    <submittedName>
        <fullName evidence="2">Uncharacterized protein</fullName>
    </submittedName>
</protein>
<keyword evidence="3" id="KW-1185">Reference proteome</keyword>
<dbReference type="AlphaFoldDB" id="A0A2B4R9F3"/>
<feature type="compositionally biased region" description="Acidic residues" evidence="1">
    <location>
        <begin position="126"/>
        <end position="135"/>
    </location>
</feature>
<feature type="region of interest" description="Disordered" evidence="1">
    <location>
        <begin position="113"/>
        <end position="135"/>
    </location>
</feature>
<gene>
    <name evidence="2" type="ORF">AWC38_SpisGene21582</name>
</gene>
<organism evidence="2 3">
    <name type="scientific">Stylophora pistillata</name>
    <name type="common">Smooth cauliflower coral</name>
    <dbReference type="NCBI Taxonomy" id="50429"/>
    <lineage>
        <taxon>Eukaryota</taxon>
        <taxon>Metazoa</taxon>
        <taxon>Cnidaria</taxon>
        <taxon>Anthozoa</taxon>
        <taxon>Hexacorallia</taxon>
        <taxon>Scleractinia</taxon>
        <taxon>Astrocoeniina</taxon>
        <taxon>Pocilloporidae</taxon>
        <taxon>Stylophora</taxon>
    </lineage>
</organism>
<name>A0A2B4R9F3_STYPI</name>
<dbReference type="PANTHER" id="PTHR47526">
    <property type="entry name" value="ATP-DEPENDENT DNA HELICASE"/>
    <property type="match status" value="1"/>
</dbReference>